<name>A0A0D2S677_GOSRA</name>
<comment type="similarity">
    <text evidence="2">Belongs to the NET family.</text>
</comment>
<evidence type="ECO:0000256" key="3">
    <source>
        <dbReference type="SAM" id="Coils"/>
    </source>
</evidence>
<dbReference type="PANTHER" id="PTHR32258:SF14">
    <property type="entry name" value="GB|AAF19561.1"/>
    <property type="match status" value="1"/>
</dbReference>
<feature type="coiled-coil region" evidence="3">
    <location>
        <begin position="216"/>
        <end position="320"/>
    </location>
</feature>
<reference evidence="7 8" key="1">
    <citation type="journal article" date="2012" name="Nature">
        <title>Repeated polyploidization of Gossypium genomes and the evolution of spinnable cotton fibres.</title>
        <authorList>
            <person name="Paterson A.H."/>
            <person name="Wendel J.F."/>
            <person name="Gundlach H."/>
            <person name="Guo H."/>
            <person name="Jenkins J."/>
            <person name="Jin D."/>
            <person name="Llewellyn D."/>
            <person name="Showmaker K.C."/>
            <person name="Shu S."/>
            <person name="Udall J."/>
            <person name="Yoo M.J."/>
            <person name="Byers R."/>
            <person name="Chen W."/>
            <person name="Doron-Faigenboim A."/>
            <person name="Duke M.V."/>
            <person name="Gong L."/>
            <person name="Grimwood J."/>
            <person name="Grover C."/>
            <person name="Grupp K."/>
            <person name="Hu G."/>
            <person name="Lee T.H."/>
            <person name="Li J."/>
            <person name="Lin L."/>
            <person name="Liu T."/>
            <person name="Marler B.S."/>
            <person name="Page J.T."/>
            <person name="Roberts A.W."/>
            <person name="Romanel E."/>
            <person name="Sanders W.S."/>
            <person name="Szadkowski E."/>
            <person name="Tan X."/>
            <person name="Tang H."/>
            <person name="Xu C."/>
            <person name="Wang J."/>
            <person name="Wang Z."/>
            <person name="Zhang D."/>
            <person name="Zhang L."/>
            <person name="Ashrafi H."/>
            <person name="Bedon F."/>
            <person name="Bowers J.E."/>
            <person name="Brubaker C.L."/>
            <person name="Chee P.W."/>
            <person name="Das S."/>
            <person name="Gingle A.R."/>
            <person name="Haigler C.H."/>
            <person name="Harker D."/>
            <person name="Hoffmann L.V."/>
            <person name="Hovav R."/>
            <person name="Jones D.C."/>
            <person name="Lemke C."/>
            <person name="Mansoor S."/>
            <person name="ur Rahman M."/>
            <person name="Rainville L.N."/>
            <person name="Rambani A."/>
            <person name="Reddy U.K."/>
            <person name="Rong J.K."/>
            <person name="Saranga Y."/>
            <person name="Scheffler B.E."/>
            <person name="Scheffler J.A."/>
            <person name="Stelly D.M."/>
            <person name="Triplett B.A."/>
            <person name="Van Deynze A."/>
            <person name="Vaslin M.F."/>
            <person name="Waghmare V.N."/>
            <person name="Walford S.A."/>
            <person name="Wright R.J."/>
            <person name="Zaki E.A."/>
            <person name="Zhang T."/>
            <person name="Dennis E.S."/>
            <person name="Mayer K.F."/>
            <person name="Peterson D.G."/>
            <person name="Rokhsar D.S."/>
            <person name="Wang X."/>
            <person name="Schmutz J."/>
        </authorList>
    </citation>
    <scope>NUCLEOTIDE SEQUENCE [LARGE SCALE GENOMIC DNA]</scope>
</reference>
<keyword evidence="5" id="KW-0472">Membrane</keyword>
<feature type="coiled-coil region" evidence="3">
    <location>
        <begin position="406"/>
        <end position="511"/>
    </location>
</feature>
<dbReference type="GO" id="GO:0005774">
    <property type="term" value="C:vacuolar membrane"/>
    <property type="evidence" value="ECO:0007669"/>
    <property type="project" value="TreeGrafter"/>
</dbReference>
<dbReference type="STRING" id="29730.A0A0D2S677"/>
<dbReference type="PROSITE" id="PS51774">
    <property type="entry name" value="NAB"/>
    <property type="match status" value="1"/>
</dbReference>
<evidence type="ECO:0000313" key="8">
    <source>
        <dbReference type="Proteomes" id="UP000032304"/>
    </source>
</evidence>
<evidence type="ECO:0000256" key="2">
    <source>
        <dbReference type="ARBA" id="ARBA00038006"/>
    </source>
</evidence>
<sequence length="547" mass="63661">VPSHTLHLLVLFLHFILFICFFIIIILSKFIQKLCSKPIFHFCSALLLLSFFSLRQKMEVDMMNKVDSKNLKSCWWDSHLNPENSEWLAENSKEMDLNVKQIVKLVEDNSEDVTKSKVIVQVQELYRIYRNLAERYDHLTGELRKTQGPDSGLDQISPMVTPDKPVQQASSFSSVGGSSEKEGTESSSFSSDSDSESFISSVNVYLSSAMDTDKSKMRENRRYEELNEKLTRYEEELRDSNLKLLLAEEEIVKLNTKLKKSESLELELQKQIIELEACFSNSNSEVMRLMEELSTSKENIKASEEEIVMLNAQNLRYENDLLNRGHEVEELKGALCDARDNFSIQKASFQSEIFGLLEKETLLEARLKEWELHGSVLEEKIRQRETKNSEIESLLVVQETNLQGQINQLKTELNEKGIHIEALNKNLDKMKLKYDMLMKDKDCVTATVNNLVAEVRSRDLQIRQMEDHLQQLSKEHMQLTKNLEDELKLKIKDLEKEVDKQRNMILDVSEEKREVIRQLTFSLDHYRSGYKELQTFLKHKRQAFIAL</sequence>
<feature type="region of interest" description="Disordered" evidence="4">
    <location>
        <begin position="143"/>
        <end position="195"/>
    </location>
</feature>
<feature type="transmembrane region" description="Helical" evidence="5">
    <location>
        <begin position="39"/>
        <end position="55"/>
    </location>
</feature>
<evidence type="ECO:0000313" key="7">
    <source>
        <dbReference type="EMBL" id="KJB78597.1"/>
    </source>
</evidence>
<feature type="domain" description="NAB" evidence="6">
    <location>
        <begin position="72"/>
        <end position="143"/>
    </location>
</feature>
<keyword evidence="1 3" id="KW-0175">Coiled coil</keyword>
<accession>A0A0D2S677</accession>
<keyword evidence="5" id="KW-0812">Transmembrane</keyword>
<proteinExistence type="inferred from homology"/>
<dbReference type="PANTHER" id="PTHR32258">
    <property type="entry name" value="PROTEIN NETWORKED 4A"/>
    <property type="match status" value="1"/>
</dbReference>
<dbReference type="InterPro" id="IPR051861">
    <property type="entry name" value="NET_actin-binding_domain"/>
</dbReference>
<keyword evidence="5" id="KW-1133">Transmembrane helix</keyword>
<dbReference type="GO" id="GO:0003779">
    <property type="term" value="F:actin binding"/>
    <property type="evidence" value="ECO:0007669"/>
    <property type="project" value="InterPro"/>
</dbReference>
<dbReference type="InterPro" id="IPR011684">
    <property type="entry name" value="NAB"/>
</dbReference>
<dbReference type="Proteomes" id="UP000032304">
    <property type="component" value="Chromosome 13"/>
</dbReference>
<feature type="transmembrane region" description="Helical" evidence="5">
    <location>
        <begin position="6"/>
        <end position="27"/>
    </location>
</feature>
<feature type="non-terminal residue" evidence="7">
    <location>
        <position position="1"/>
    </location>
</feature>
<evidence type="ECO:0000259" key="6">
    <source>
        <dbReference type="PROSITE" id="PS51774"/>
    </source>
</evidence>
<protein>
    <recommendedName>
        <fullName evidence="6">NAB domain-containing protein</fullName>
    </recommendedName>
</protein>
<evidence type="ECO:0000256" key="1">
    <source>
        <dbReference type="ARBA" id="ARBA00023054"/>
    </source>
</evidence>
<keyword evidence="8" id="KW-1185">Reference proteome</keyword>
<dbReference type="Pfam" id="PF07765">
    <property type="entry name" value="KIP1"/>
    <property type="match status" value="1"/>
</dbReference>
<feature type="compositionally biased region" description="Low complexity" evidence="4">
    <location>
        <begin position="185"/>
        <end position="195"/>
    </location>
</feature>
<dbReference type="OMA" id="QLNEDIC"/>
<dbReference type="AlphaFoldDB" id="A0A0D2S677"/>
<dbReference type="Gramene" id="KJB78597">
    <property type="protein sequence ID" value="KJB78597"/>
    <property type="gene ID" value="B456_013G009500"/>
</dbReference>
<evidence type="ECO:0000256" key="5">
    <source>
        <dbReference type="SAM" id="Phobius"/>
    </source>
</evidence>
<organism evidence="7 8">
    <name type="scientific">Gossypium raimondii</name>
    <name type="common">Peruvian cotton</name>
    <name type="synonym">Gossypium klotzschianum subsp. raimondii</name>
    <dbReference type="NCBI Taxonomy" id="29730"/>
    <lineage>
        <taxon>Eukaryota</taxon>
        <taxon>Viridiplantae</taxon>
        <taxon>Streptophyta</taxon>
        <taxon>Embryophyta</taxon>
        <taxon>Tracheophyta</taxon>
        <taxon>Spermatophyta</taxon>
        <taxon>Magnoliopsida</taxon>
        <taxon>eudicotyledons</taxon>
        <taxon>Gunneridae</taxon>
        <taxon>Pentapetalae</taxon>
        <taxon>rosids</taxon>
        <taxon>malvids</taxon>
        <taxon>Malvales</taxon>
        <taxon>Malvaceae</taxon>
        <taxon>Malvoideae</taxon>
        <taxon>Gossypium</taxon>
    </lineage>
</organism>
<dbReference type="eggNOG" id="ENOG502QV7J">
    <property type="taxonomic scope" value="Eukaryota"/>
</dbReference>
<dbReference type="EMBL" id="CM001752">
    <property type="protein sequence ID" value="KJB78597.1"/>
    <property type="molecule type" value="Genomic_DNA"/>
</dbReference>
<evidence type="ECO:0000256" key="4">
    <source>
        <dbReference type="SAM" id="MobiDB-lite"/>
    </source>
</evidence>
<gene>
    <name evidence="7" type="ORF">B456_013G009500</name>
</gene>